<sequence>MYEHAATLRGARDAVISIAFSVQAKFLAAVGHGGMAIWELQTSEIMPVLPPTPYNHRNPNLVYTACSWLHFEQGDRHCLLLGSQAGEFMFMEWDRTKSTFKLVCKVDAGQHGNQILSIDVWQSEVAIGRLVRVVVATADQRINVYSLSSAGDIKEIFSRVFSDFLLISAKFCKLTRDVYAFELNGGGIMRLHNKSGDIVSHQRFGPDPMGTICLDEQGKFFAVCTGQNFELFRLENIENHMILRGDAPIVRYPKVATFAEDGKVLVGGTDNGRALVFDVMSGSRVQELAYPKGGLVQPVAACTCKDGFLIAMAGSVTESPADLVLYKKKFNEDTACPESDGMATVYPSVPSLSLKHSIIMLFGSLIMFNGIYHLMTACLPWVGSTVAYITEEARQAAQGRYNNAY</sequence>
<dbReference type="Proteomes" id="UP001163835">
    <property type="component" value="Unassembled WGS sequence"/>
</dbReference>
<keyword evidence="2" id="KW-1185">Reference proteome</keyword>
<reference evidence="1" key="1">
    <citation type="submission" date="2022-09" db="EMBL/GenBank/DDBJ databases">
        <title>A Global Phylogenomic Analysis of the Shiitake Genus Lentinula.</title>
        <authorList>
            <consortium name="DOE Joint Genome Institute"/>
            <person name="Sierra-Patev S."/>
            <person name="Min B."/>
            <person name="Naranjo-Ortiz M."/>
            <person name="Looney B."/>
            <person name="Konkel Z."/>
            <person name="Slot J.C."/>
            <person name="Sakamoto Y."/>
            <person name="Steenwyk J.L."/>
            <person name="Rokas A."/>
            <person name="Carro J."/>
            <person name="Camarero S."/>
            <person name="Ferreira P."/>
            <person name="Molpeceres G."/>
            <person name="Ruiz-Duenas F.J."/>
            <person name="Serrano A."/>
            <person name="Henrissat B."/>
            <person name="Drula E."/>
            <person name="Hughes K.W."/>
            <person name="Mata J.L."/>
            <person name="Ishikawa N.K."/>
            <person name="Vargas-Isla R."/>
            <person name="Ushijima S."/>
            <person name="Smith C.A."/>
            <person name="Ahrendt S."/>
            <person name="Andreopoulos W."/>
            <person name="He G."/>
            <person name="Labutti K."/>
            <person name="Lipzen A."/>
            <person name="Ng V."/>
            <person name="Riley R."/>
            <person name="Sandor L."/>
            <person name="Barry K."/>
            <person name="Martinez A.T."/>
            <person name="Xiao Y."/>
            <person name="Gibbons J.G."/>
            <person name="Terashima K."/>
            <person name="Grigoriev I.V."/>
            <person name="Hibbett D.S."/>
        </authorList>
    </citation>
    <scope>NUCLEOTIDE SEQUENCE</scope>
    <source>
        <strain evidence="1">TMI1499</strain>
    </source>
</reference>
<evidence type="ECO:0000313" key="1">
    <source>
        <dbReference type="EMBL" id="KAJ3804055.1"/>
    </source>
</evidence>
<dbReference type="EMBL" id="MU796360">
    <property type="protein sequence ID" value="KAJ3804055.1"/>
    <property type="molecule type" value="Genomic_DNA"/>
</dbReference>
<evidence type="ECO:0000313" key="2">
    <source>
        <dbReference type="Proteomes" id="UP001163835"/>
    </source>
</evidence>
<proteinExistence type="predicted"/>
<comment type="caution">
    <text evidence="1">The sequence shown here is derived from an EMBL/GenBank/DDBJ whole genome shotgun (WGS) entry which is preliminary data.</text>
</comment>
<protein>
    <submittedName>
        <fullName evidence="1">WD40-repeat-containing domain protein</fullName>
    </submittedName>
</protein>
<organism evidence="1 2">
    <name type="scientific">Lentinula aff. lateritia</name>
    <dbReference type="NCBI Taxonomy" id="2804960"/>
    <lineage>
        <taxon>Eukaryota</taxon>
        <taxon>Fungi</taxon>
        <taxon>Dikarya</taxon>
        <taxon>Basidiomycota</taxon>
        <taxon>Agaricomycotina</taxon>
        <taxon>Agaricomycetes</taxon>
        <taxon>Agaricomycetidae</taxon>
        <taxon>Agaricales</taxon>
        <taxon>Marasmiineae</taxon>
        <taxon>Omphalotaceae</taxon>
        <taxon>Lentinula</taxon>
    </lineage>
</organism>
<name>A0ACC1TH12_9AGAR</name>
<gene>
    <name evidence="1" type="ORF">F5876DRAFT_83865</name>
</gene>
<accession>A0ACC1TH12</accession>